<sequence>MEKMGFGQKWTGWIKWCILMAKFSTVVNGPLFGAMEALISLVKKAGKRVGFPIIITMQSCFVTTCPCRRHPPAQGSILMGLKTSTYQGKWLHVNSLSKEKQKEKGNNGYMPCCPASGTCSVFGSTSPHGPHLKNVRNYKLLGRCDTWHVLNPCNCLVGVTHGTCLIFAAAWLPTLDTSCLVAYLRHLVLGKGKARRYNTFCGYPPEIVKKMPKKDLAEEVWRLQAALGEQSEITKYSKQEYERLQNLSQQLSGFHVSSSICFHDHYVFWFKPCFMALEFLDLQ</sequence>
<reference evidence="1 2" key="1">
    <citation type="journal article" date="2018" name="PLoS Genet.">
        <title>Population sequencing reveals clonal diversity and ancestral inbreeding in the grapevine cultivar Chardonnay.</title>
        <authorList>
            <person name="Roach M.J."/>
            <person name="Johnson D.L."/>
            <person name="Bohlmann J."/>
            <person name="van Vuuren H.J."/>
            <person name="Jones S.J."/>
            <person name="Pretorius I.S."/>
            <person name="Schmidt S.A."/>
            <person name="Borneman A.R."/>
        </authorList>
    </citation>
    <scope>NUCLEOTIDE SEQUENCE [LARGE SCALE GENOMIC DNA]</scope>
    <source>
        <strain evidence="2">cv. Chardonnay</strain>
        <tissue evidence="1">Leaf</tissue>
    </source>
</reference>
<dbReference type="PANTHER" id="PTHR46859:SF6">
    <property type="entry name" value="TRANSMEMBRANE FRAGILE-X-F-ASSOCIATED PROTEIN"/>
    <property type="match status" value="1"/>
</dbReference>
<dbReference type="EMBL" id="QGNW01000022">
    <property type="protein sequence ID" value="RVX14269.1"/>
    <property type="molecule type" value="Genomic_DNA"/>
</dbReference>
<evidence type="ECO:0000313" key="1">
    <source>
        <dbReference type="EMBL" id="RVX14269.1"/>
    </source>
</evidence>
<evidence type="ECO:0000313" key="2">
    <source>
        <dbReference type="Proteomes" id="UP000288805"/>
    </source>
</evidence>
<dbReference type="Proteomes" id="UP000288805">
    <property type="component" value="Unassembled WGS sequence"/>
</dbReference>
<organism evidence="1 2">
    <name type="scientific">Vitis vinifera</name>
    <name type="common">Grape</name>
    <dbReference type="NCBI Taxonomy" id="29760"/>
    <lineage>
        <taxon>Eukaryota</taxon>
        <taxon>Viridiplantae</taxon>
        <taxon>Streptophyta</taxon>
        <taxon>Embryophyta</taxon>
        <taxon>Tracheophyta</taxon>
        <taxon>Spermatophyta</taxon>
        <taxon>Magnoliopsida</taxon>
        <taxon>eudicotyledons</taxon>
        <taxon>Gunneridae</taxon>
        <taxon>Pentapetalae</taxon>
        <taxon>rosids</taxon>
        <taxon>Vitales</taxon>
        <taxon>Vitaceae</taxon>
        <taxon>Viteae</taxon>
        <taxon>Vitis</taxon>
    </lineage>
</organism>
<dbReference type="AlphaFoldDB" id="A0A438JZA9"/>
<accession>A0A438JZA9</accession>
<dbReference type="PANTHER" id="PTHR46859">
    <property type="entry name" value="TRANSMEMBRANE FRAGILE-X-F-ASSOCIATED PROTEIN"/>
    <property type="match status" value="1"/>
</dbReference>
<comment type="caution">
    <text evidence="1">The sequence shown here is derived from an EMBL/GenBank/DDBJ whole genome shotgun (WGS) entry which is preliminary data.</text>
</comment>
<proteinExistence type="predicted"/>
<name>A0A438JZA9_VITVI</name>
<protein>
    <submittedName>
        <fullName evidence="1">Uncharacterized protein</fullName>
    </submittedName>
</protein>
<gene>
    <name evidence="1" type="ORF">CK203_011313</name>
</gene>